<keyword evidence="2" id="KW-1185">Reference proteome</keyword>
<proteinExistence type="predicted"/>
<accession>A0A068UYR7</accession>
<name>A0A068UYR7_COFCA</name>
<protein>
    <submittedName>
        <fullName evidence="1">Uncharacterized protein</fullName>
    </submittedName>
</protein>
<dbReference type="Gramene" id="CDP12763">
    <property type="protein sequence ID" value="CDP12763"/>
    <property type="gene ID" value="GSCOC_T00037403001"/>
</dbReference>
<dbReference type="AlphaFoldDB" id="A0A068UYR7"/>
<evidence type="ECO:0000313" key="2">
    <source>
        <dbReference type="Proteomes" id="UP000295252"/>
    </source>
</evidence>
<dbReference type="Proteomes" id="UP000295252">
    <property type="component" value="Chromosome VI"/>
</dbReference>
<organism evidence="1 2">
    <name type="scientific">Coffea canephora</name>
    <name type="common">Robusta coffee</name>
    <dbReference type="NCBI Taxonomy" id="49390"/>
    <lineage>
        <taxon>Eukaryota</taxon>
        <taxon>Viridiplantae</taxon>
        <taxon>Streptophyta</taxon>
        <taxon>Embryophyta</taxon>
        <taxon>Tracheophyta</taxon>
        <taxon>Spermatophyta</taxon>
        <taxon>Magnoliopsida</taxon>
        <taxon>eudicotyledons</taxon>
        <taxon>Gunneridae</taxon>
        <taxon>Pentapetalae</taxon>
        <taxon>asterids</taxon>
        <taxon>lamiids</taxon>
        <taxon>Gentianales</taxon>
        <taxon>Rubiaceae</taxon>
        <taxon>Ixoroideae</taxon>
        <taxon>Gardenieae complex</taxon>
        <taxon>Bertiereae - Coffeeae clade</taxon>
        <taxon>Coffeeae</taxon>
        <taxon>Coffea</taxon>
    </lineage>
</organism>
<dbReference type="InParanoid" id="A0A068UYR7"/>
<dbReference type="EMBL" id="HG739154">
    <property type="protein sequence ID" value="CDP12763.1"/>
    <property type="molecule type" value="Genomic_DNA"/>
</dbReference>
<reference evidence="2" key="1">
    <citation type="journal article" date="2014" name="Science">
        <title>The coffee genome provides insight into the convergent evolution of caffeine biosynthesis.</title>
        <authorList>
            <person name="Denoeud F."/>
            <person name="Carretero-Paulet L."/>
            <person name="Dereeper A."/>
            <person name="Droc G."/>
            <person name="Guyot R."/>
            <person name="Pietrella M."/>
            <person name="Zheng C."/>
            <person name="Alberti A."/>
            <person name="Anthony F."/>
            <person name="Aprea G."/>
            <person name="Aury J.M."/>
            <person name="Bento P."/>
            <person name="Bernard M."/>
            <person name="Bocs S."/>
            <person name="Campa C."/>
            <person name="Cenci A."/>
            <person name="Combes M.C."/>
            <person name="Crouzillat D."/>
            <person name="Da Silva C."/>
            <person name="Daddiego L."/>
            <person name="De Bellis F."/>
            <person name="Dussert S."/>
            <person name="Garsmeur O."/>
            <person name="Gayraud T."/>
            <person name="Guignon V."/>
            <person name="Jahn K."/>
            <person name="Jamilloux V."/>
            <person name="Joet T."/>
            <person name="Labadie K."/>
            <person name="Lan T."/>
            <person name="Leclercq J."/>
            <person name="Lepelley M."/>
            <person name="Leroy T."/>
            <person name="Li L.T."/>
            <person name="Librado P."/>
            <person name="Lopez L."/>
            <person name="Munoz A."/>
            <person name="Noel B."/>
            <person name="Pallavicini A."/>
            <person name="Perrotta G."/>
            <person name="Poncet V."/>
            <person name="Pot D."/>
            <person name="Priyono X."/>
            <person name="Rigoreau M."/>
            <person name="Rouard M."/>
            <person name="Rozas J."/>
            <person name="Tranchant-Dubreuil C."/>
            <person name="VanBuren R."/>
            <person name="Zhang Q."/>
            <person name="Andrade A.C."/>
            <person name="Argout X."/>
            <person name="Bertrand B."/>
            <person name="de Kochko A."/>
            <person name="Graziosi G."/>
            <person name="Henry R.J."/>
            <person name="Jayarama X."/>
            <person name="Ming R."/>
            <person name="Nagai C."/>
            <person name="Rounsley S."/>
            <person name="Sankoff D."/>
            <person name="Giuliano G."/>
            <person name="Albert V.A."/>
            <person name="Wincker P."/>
            <person name="Lashermes P."/>
        </authorList>
    </citation>
    <scope>NUCLEOTIDE SEQUENCE [LARGE SCALE GENOMIC DNA]</scope>
    <source>
        <strain evidence="2">cv. DH200-94</strain>
    </source>
</reference>
<sequence length="100" mass="11460">MLTKRTINPFFSAKIPSNPNAGRHGRLSLKFSPRTHHPSSLTTPGKIGRQMQVRLEAMALSTFRPTFHQSPPLPTSISISRTPSLFLFITRNFRHHQWQQ</sequence>
<gene>
    <name evidence="1" type="ORF">GSCOC_T00037403001</name>
</gene>
<evidence type="ECO:0000313" key="1">
    <source>
        <dbReference type="EMBL" id="CDP12763.1"/>
    </source>
</evidence>